<dbReference type="RefSeq" id="WP_117301078.1">
    <property type="nucleotide sequence ID" value="NZ_QVQT02000004.1"/>
</dbReference>
<dbReference type="InterPro" id="IPR008969">
    <property type="entry name" value="CarboxyPept-like_regulatory"/>
</dbReference>
<evidence type="ECO:0000256" key="1">
    <source>
        <dbReference type="SAM" id="SignalP"/>
    </source>
</evidence>
<feature type="domain" description="TonB-dependent transporter Oar-like beta-barrel" evidence="2">
    <location>
        <begin position="553"/>
        <end position="910"/>
    </location>
</feature>
<evidence type="ECO:0000259" key="2">
    <source>
        <dbReference type="Pfam" id="PF25183"/>
    </source>
</evidence>
<dbReference type="Proteomes" id="UP000264702">
    <property type="component" value="Unassembled WGS sequence"/>
</dbReference>
<gene>
    <name evidence="3" type="ORF">D0Y96_13350</name>
</gene>
<feature type="chain" id="PRO_5016952511" evidence="1">
    <location>
        <begin position="23"/>
        <end position="918"/>
    </location>
</feature>
<dbReference type="OrthoDB" id="99280at2"/>
<protein>
    <submittedName>
        <fullName evidence="3">TonB-dependent receptor</fullName>
    </submittedName>
</protein>
<keyword evidence="4" id="KW-1185">Reference proteome</keyword>
<comment type="caution">
    <text evidence="3">The sequence shown here is derived from an EMBL/GenBank/DDBJ whole genome shotgun (WGS) entry which is preliminary data.</text>
</comment>
<dbReference type="Pfam" id="PF13620">
    <property type="entry name" value="CarboxypepD_reg"/>
    <property type="match status" value="1"/>
</dbReference>
<reference evidence="3 4" key="1">
    <citation type="submission" date="2018-08" db="EMBL/GenBank/DDBJ databases">
        <title>Acidipila sp. 4G-K13, an acidobacterium isolated from forest soil.</title>
        <authorList>
            <person name="Gao Z.-H."/>
            <person name="Qiu L.-H."/>
        </authorList>
    </citation>
    <scope>NUCLEOTIDE SEQUENCE [LARGE SCALE GENOMIC DNA]</scope>
    <source>
        <strain evidence="3 4">4G-K13</strain>
    </source>
</reference>
<keyword evidence="3" id="KW-0675">Receptor</keyword>
<dbReference type="InterPro" id="IPR057601">
    <property type="entry name" value="Oar-like_b-barrel"/>
</dbReference>
<feature type="signal peptide" evidence="1">
    <location>
        <begin position="1"/>
        <end position="22"/>
    </location>
</feature>
<dbReference type="Gene3D" id="2.60.40.1120">
    <property type="entry name" value="Carboxypeptidase-like, regulatory domain"/>
    <property type="match status" value="1"/>
</dbReference>
<dbReference type="EMBL" id="QVQT01000004">
    <property type="protein sequence ID" value="RFU16561.1"/>
    <property type="molecule type" value="Genomic_DNA"/>
</dbReference>
<dbReference type="SUPFAM" id="SSF49464">
    <property type="entry name" value="Carboxypeptidase regulatory domain-like"/>
    <property type="match status" value="1"/>
</dbReference>
<keyword evidence="1" id="KW-0732">Signal</keyword>
<accession>A0A372IPA2</accession>
<evidence type="ECO:0000313" key="3">
    <source>
        <dbReference type="EMBL" id="RFU16561.1"/>
    </source>
</evidence>
<feature type="domain" description="TonB-dependent transporter Oar-like beta-barrel" evidence="2">
    <location>
        <begin position="302"/>
        <end position="547"/>
    </location>
</feature>
<dbReference type="SUPFAM" id="SSF56935">
    <property type="entry name" value="Porins"/>
    <property type="match status" value="1"/>
</dbReference>
<dbReference type="Pfam" id="PF25183">
    <property type="entry name" value="OMP_b-brl_4"/>
    <property type="match status" value="2"/>
</dbReference>
<organism evidence="3 4">
    <name type="scientific">Paracidobacterium acidisoli</name>
    <dbReference type="NCBI Taxonomy" id="2303751"/>
    <lineage>
        <taxon>Bacteria</taxon>
        <taxon>Pseudomonadati</taxon>
        <taxon>Acidobacteriota</taxon>
        <taxon>Terriglobia</taxon>
        <taxon>Terriglobales</taxon>
        <taxon>Acidobacteriaceae</taxon>
        <taxon>Paracidobacterium</taxon>
    </lineage>
</organism>
<evidence type="ECO:0000313" key="4">
    <source>
        <dbReference type="Proteomes" id="UP000264702"/>
    </source>
</evidence>
<sequence>MVTRGTTILTCLGLVLPLAGLAQQSCKTGIRIDGSITDPTGAVIPGAKVQASNGISTLTDAMGHYMLPCVPATSTTLTVQADGFSNATVSAHARQGETAHVNLQLAVASVQADVQVSADSGIDSGGDTVTLNTKALQGLADDPDDFLRELQVLAAAGGGDPTQAIIMVDGFQNPSALPPKSSIASIRINPDLFSARYLGPPWSGGVIEITTKPGADAFHGAAFFTDSDGVFNATDPFSVTATPAGRRRYGFELSGPILSKKSGFALALEKRDIDEFNVVNAVTLDTDGGLGPNGNGVPSRQTVSAPQRLWIASVRGDWQLTPSNVTGLSFSANVNNEGNQGVGGLTLADAGYSSLVSEYDLRFHNTQTINPNILHETHIGYSWKRTEQTPLSNTPSVQVAGYFLGGGATSQNLNDRERDLEMDDDMTVAHGRHTVAFGVQSLGLFVHDYDPNTFNGEYVFGGGSAPQLDANNNPTGQTTTISALEQYRRALLNLPGGSPTTYQVTTGTPLVPLTQWQVGVWVDDSFKLTSHLSLTSGFRYQFQTNPNIFGSNNPRIGLAWSPDKKQTWVFHTRAGFFNSPTGTSAATEVHRLNGILQRQATVYSPSYSDPLTPVPGSVQISTTNLFPPRPLQGMTFRVFVNAEHDLAHHWHARGDFYWASYWSSGRTVNINAPMVQNEVGTAPDPTAALLAPRPIAPNENMIEYQNSGHGAGSVVAFSLDQHSYKRFGLSAKYMHFNLKSNFLSPQSSYSNQGESSRISWDSKNGITLAANLNLPYKIEAATQFDAWGGVPYNVTTGTDNNGDGNFMDRPSYASAPGPGVYSTRFGLLTTNTVNGNVPANLGTRPGLVHFDMNVSRVFALNPKDRDHPRTLTFNARSANLLNHTNVTAVNTILSSGALGQPIAAETARRIELGLRFAF</sequence>
<name>A0A372IPA2_9BACT</name>
<proteinExistence type="predicted"/>
<dbReference type="AlphaFoldDB" id="A0A372IPA2"/>